<dbReference type="MEROPS" id="M13.A04"/>
<dbReference type="GO" id="GO:0046872">
    <property type="term" value="F:metal ion binding"/>
    <property type="evidence" value="ECO:0007669"/>
    <property type="project" value="UniProtKB-KW"/>
</dbReference>
<protein>
    <submittedName>
        <fullName evidence="11">Membrane metallo-endopeptidase-like 1</fullName>
    </submittedName>
</protein>
<dbReference type="InterPro" id="IPR000718">
    <property type="entry name" value="Peptidase_M13"/>
</dbReference>
<feature type="domain" description="Peptidase M13 C-terminal" evidence="9">
    <location>
        <begin position="517"/>
        <end position="720"/>
    </location>
</feature>
<evidence type="ECO:0000259" key="9">
    <source>
        <dbReference type="Pfam" id="PF01431"/>
    </source>
</evidence>
<evidence type="ECO:0000256" key="3">
    <source>
        <dbReference type="ARBA" id="ARBA00007357"/>
    </source>
</evidence>
<keyword evidence="6" id="KW-0378">Hydrolase</keyword>
<evidence type="ECO:0000256" key="2">
    <source>
        <dbReference type="ARBA" id="ARBA00004401"/>
    </source>
</evidence>
<dbReference type="Pfam" id="PF05649">
    <property type="entry name" value="Peptidase_M13_N"/>
    <property type="match status" value="1"/>
</dbReference>
<evidence type="ECO:0000256" key="4">
    <source>
        <dbReference type="ARBA" id="ARBA00022670"/>
    </source>
</evidence>
<dbReference type="OrthoDB" id="6475849at2759"/>
<feature type="domain" description="Peptidase M13 N-terminal" evidence="10">
    <location>
        <begin position="83"/>
        <end position="454"/>
    </location>
</feature>
<organism evidence="11">
    <name type="scientific">Ceratitis capitata</name>
    <name type="common">Mediterranean fruit fly</name>
    <name type="synonym">Tephritis capitata</name>
    <dbReference type="NCBI Taxonomy" id="7213"/>
    <lineage>
        <taxon>Eukaryota</taxon>
        <taxon>Metazoa</taxon>
        <taxon>Ecdysozoa</taxon>
        <taxon>Arthropoda</taxon>
        <taxon>Hexapoda</taxon>
        <taxon>Insecta</taxon>
        <taxon>Pterygota</taxon>
        <taxon>Neoptera</taxon>
        <taxon>Endopterygota</taxon>
        <taxon>Diptera</taxon>
        <taxon>Brachycera</taxon>
        <taxon>Muscomorpha</taxon>
        <taxon>Tephritoidea</taxon>
        <taxon>Tephritidae</taxon>
        <taxon>Ceratitis</taxon>
        <taxon>Ceratitis</taxon>
    </lineage>
</organism>
<evidence type="ECO:0000313" key="11">
    <source>
        <dbReference type="EMBL" id="JAB93540.1"/>
    </source>
</evidence>
<gene>
    <name evidence="11" type="primary">MMEL1</name>
</gene>
<dbReference type="PANTHER" id="PTHR11733:SF238">
    <property type="entry name" value="FI07649P-RELATED"/>
    <property type="match status" value="1"/>
</dbReference>
<evidence type="ECO:0000259" key="10">
    <source>
        <dbReference type="Pfam" id="PF05649"/>
    </source>
</evidence>
<dbReference type="EMBL" id="GAMC01013015">
    <property type="protein sequence ID" value="JAB93540.1"/>
    <property type="molecule type" value="mRNA"/>
</dbReference>
<keyword evidence="4" id="KW-0645">Protease</keyword>
<evidence type="ECO:0000256" key="6">
    <source>
        <dbReference type="ARBA" id="ARBA00022801"/>
    </source>
</evidence>
<evidence type="ECO:0000256" key="8">
    <source>
        <dbReference type="ARBA" id="ARBA00023049"/>
    </source>
</evidence>
<feature type="non-terminal residue" evidence="11">
    <location>
        <position position="1"/>
    </location>
</feature>
<comment type="similarity">
    <text evidence="3">Belongs to the peptidase M13 family.</text>
</comment>
<dbReference type="GO" id="GO:0005886">
    <property type="term" value="C:plasma membrane"/>
    <property type="evidence" value="ECO:0007669"/>
    <property type="project" value="UniProtKB-SubCell"/>
</dbReference>
<dbReference type="PROSITE" id="PS51885">
    <property type="entry name" value="NEPRILYSIN"/>
    <property type="match status" value="1"/>
</dbReference>
<dbReference type="InterPro" id="IPR024079">
    <property type="entry name" value="MetalloPept_cat_dom_sf"/>
</dbReference>
<dbReference type="CDD" id="cd08662">
    <property type="entry name" value="M13"/>
    <property type="match status" value="1"/>
</dbReference>
<comment type="subcellular location">
    <subcellularLocation>
        <location evidence="2">Cell membrane</location>
        <topology evidence="2">Single-pass type II membrane protein</topology>
    </subcellularLocation>
</comment>
<reference evidence="11" key="1">
    <citation type="submission" date="2013-07" db="EMBL/GenBank/DDBJ databases">
        <authorList>
            <person name="Geib S."/>
        </authorList>
    </citation>
    <scope>NUCLEOTIDE SEQUENCE</scope>
</reference>
<dbReference type="InterPro" id="IPR042089">
    <property type="entry name" value="Peptidase_M13_dom_2"/>
</dbReference>
<evidence type="ECO:0000256" key="5">
    <source>
        <dbReference type="ARBA" id="ARBA00022723"/>
    </source>
</evidence>
<dbReference type="GO" id="GO:0016485">
    <property type="term" value="P:protein processing"/>
    <property type="evidence" value="ECO:0007669"/>
    <property type="project" value="TreeGrafter"/>
</dbReference>
<dbReference type="SUPFAM" id="SSF55486">
    <property type="entry name" value="Metalloproteases ('zincins'), catalytic domain"/>
    <property type="match status" value="1"/>
</dbReference>
<dbReference type="Gene3D" id="3.40.390.10">
    <property type="entry name" value="Collagenase (Catalytic Domain)"/>
    <property type="match status" value="1"/>
</dbReference>
<dbReference type="PANTHER" id="PTHR11733">
    <property type="entry name" value="ZINC METALLOPROTEASE FAMILY M13 NEPRILYSIN-RELATED"/>
    <property type="match status" value="1"/>
</dbReference>
<keyword evidence="8" id="KW-0482">Metalloprotease</keyword>
<dbReference type="EMBL" id="GAMC01013014">
    <property type="protein sequence ID" value="JAB93541.1"/>
    <property type="molecule type" value="mRNA"/>
</dbReference>
<dbReference type="GO" id="GO:0004222">
    <property type="term" value="F:metalloendopeptidase activity"/>
    <property type="evidence" value="ECO:0007669"/>
    <property type="project" value="InterPro"/>
</dbReference>
<keyword evidence="5" id="KW-0479">Metal-binding</keyword>
<dbReference type="InterPro" id="IPR018497">
    <property type="entry name" value="Peptidase_M13_C"/>
</dbReference>
<evidence type="ECO:0000256" key="7">
    <source>
        <dbReference type="ARBA" id="ARBA00022833"/>
    </source>
</evidence>
<evidence type="ECO:0000256" key="1">
    <source>
        <dbReference type="ARBA" id="ARBA00001947"/>
    </source>
</evidence>
<reference evidence="11" key="2">
    <citation type="journal article" date="2014" name="BMC Genomics">
        <title>A genomic perspective to assessing quality of mass-reared SIT flies used in Mediterranean fruit fly (Ceratitis capitata) eradication in California.</title>
        <authorList>
            <person name="Calla B."/>
            <person name="Hall B."/>
            <person name="Hou S."/>
            <person name="Geib S.M."/>
        </authorList>
    </citation>
    <scope>NUCLEOTIDE SEQUENCE</scope>
</reference>
<dbReference type="InterPro" id="IPR008753">
    <property type="entry name" value="Peptidase_M13_N"/>
</dbReference>
<name>W8AX83_CERCA</name>
<dbReference type="Pfam" id="PF01431">
    <property type="entry name" value="Peptidase_M13"/>
    <property type="match status" value="1"/>
</dbReference>
<keyword evidence="7" id="KW-0862">Zinc</keyword>
<proteinExistence type="evidence at transcript level"/>
<accession>W8AX83</accession>
<comment type="cofactor">
    <cofactor evidence="1">
        <name>Zn(2+)</name>
        <dbReference type="ChEBI" id="CHEBI:29105"/>
    </cofactor>
</comment>
<dbReference type="AlphaFoldDB" id="W8AX83"/>
<dbReference type="PRINTS" id="PR00786">
    <property type="entry name" value="NEPRILYSIN"/>
</dbReference>
<dbReference type="Gene3D" id="1.10.1380.10">
    <property type="entry name" value="Neutral endopeptidase , domain2"/>
    <property type="match status" value="1"/>
</dbReference>
<sequence>NVEERESAELSLSTTRVAKMNWTLKYTCQLICVLLACANTLATPLVPDRNTKIPDVLSNRDIAVMRAAKTNAIVNNMNTKVNPCDDFYQFACGKWKREYPATTIEHLTTGLFEELTQLMERKVEKLLTNDTNFKYNEIDIKVKDFFESCINLVKRKVNFREKLIEIISEFGEMPALSGDKWDERNFDWVETVAKISRKYGKDIIIGMDIMADFKDNSINRVYIGQAELPLESRTMYLDDSTAVYRKSYKNKIRKELEKFLGMSTQLATKTADEIVEFEVTLARGLVDDTLGLSLDDLSQLTTIDKLQAKYGKEINMKKLMNITLGEIVEDEVYEYAASYQENLIDIMPNTPKAVIANYIFYTFINDYLLDTEKSEKKHKKTCIDKTKSYFAKNVDNMVYRRYSTGKTENDVKYMWQKLKESFKTKLLSDELNWISAPTRQYALEKLDALRMEINSYSEHNFTEEFGTLVTSKDDYLANVFALMELDAKRALAKLHEPPQPIEAGEILSYTPANILIENVIKVPVSILQPYIMWGDHYPTAVKFGTLGTLVGHELIHAFDDTGRRFDKDGNSRDWWDEKSTLIFLNRTECFSDQYSHYVYGNRTLPKSVSQSENIADNGGMRLAYDAYLRWYEDAMRTGDADKMENLPNFPYNFKQLFFISFAQVWCNDVHPEVKHLQTATDQHVPGEFRVIGPLSNFDDFAETFNCAKGTSMNPRKKCEIY</sequence>